<dbReference type="SUPFAM" id="SSF47336">
    <property type="entry name" value="ACP-like"/>
    <property type="match status" value="3"/>
</dbReference>
<evidence type="ECO:0000256" key="6">
    <source>
        <dbReference type="ARBA" id="ARBA00022490"/>
    </source>
</evidence>
<evidence type="ECO:0000259" key="15">
    <source>
        <dbReference type="PROSITE" id="PS50075"/>
    </source>
</evidence>
<sequence>MQTKQTLERIYHELSAGRISRQDAFAQIKALKRQPLTVAATETLTAVPVWRASTADSPGGTAWTARHIMVLELPGVSPEPLEDLLAGSRCVVLGRPAEGNLAQRYTEYALACFERIKAVLAARPAGAVLLQVVVGEDPEHAVFAGLAALLKTARLENPNFCGQVILSRRDITTAALAQQLEQAQTHASETVIRYERGTQPLALHWQEQAEVQAEPVFKEHGVYLITGGLGGLGVVFAQAILGQTRHARVILTGRQALAGEKQQRFDALQAQADGRVHYRALDLGDQGQVEGLMAELVREHGGLHGIVHGAGMIADNFILKKTAAEFRQVLAPKVMGTLHLDLATAALDLDFFALFSSIASAFGNAGQADYAAANGFLDEFAQLRNTRVSAGERRGRTLAIHWPLWQEGGMRLDAALLAEVERTSGMRPLSTAAGLQAFHRTVAQGRARNLVLEGDLAALQRTVHGTAATPLPLRAPCASETLPRQELLDKAGDYLRRQFSALLKLSPQRIDVQAPLEQYGIDSILAMRLTTQLEQHFGVLSKTLLFEYRSIAELAGFLVESYTVELQVLLAPARGSATAAVASADSAADERAPNRSRLPTPPRRAAEPSAAALMAEPIAIIGLSGRYPESPDIAAYWNNLRDGKDCIVEVPAERWDWREYFSEDRTEGGRHYSRWGGFIEGVAEFDPQFFNIAPREARQIDPQERLFLQHAWLAIEDAGYTRAALQGRGAESATAATELAGQVGVYVGMMYSEYQLFAAEASQRGQRMGLTGSFASIANRVSYAFDLHGPSMTLDTMCSSSLTAIHLACQDLRLGRTRLAIAGGVNVTIHPNKYLALSAGQFISGDGHCQSFGEGGDGYIPGEGVGAVVLKRLSEARRDGDHIYGVIRASALNHGGKTNGYTVPNPQAQAGAIAQALAEAKIDPRHISYIEAHGTGTKLGDPIEIAALARAFGKHTQDKQFCLIGSAKSNIGHCESAAGIAGLTKVLLQMRHRQIVPSLHSARLNPHIDFASTPFTVNQSLTEWEAPLVQGRRLPRIAGISSFGAGGSNAHMIVEEYTDAPASPVLALREPVIVVLSARTAEQLQRKALDLIAFIAAAAAPPDLAAMAYTLQVGREAMEERLGLVVSSIEQLVDTLEGWLAGEDSGDVQLGQVKRHKDALALFSTDADLQHAVDRWLTGRKFEKIVELWVKGLDVRWAKLYGATVPQRVSLPGYPFARERYWLDIKPGTPALAAAGAAARSEVLHPLLQANTSDLYQQGYRSSFRGDEAFCTAQRTLCGAAYLEMARAALAYAGLWQGAVELRNTLWAPPVRVEPGVPVCVEVQAGDADRLDYAIYSVSGDEEIVHCQGQARVLGEFAPECVDIAAVQQRSAQGGSGELLVKLDLAPGQQADATRYVLHPQLLDQALQAAGALLPAATAGTSWLPATLDTLRVVNACAPRMWAWIRHAADSNGAAAKLDIELCDEHGGVCAQLRGLVQEPATVPLQHAAVGAAVADWTDRDGIAITAEGSGIYALRLNAEAVALTPVQASSLRSVVESLRELASLRVLLLAGHAGAVLQGGTDAYNTLLQSGLLQAIAEFPYPVIAALPGGATGAGWWLAACCDLLVCSDSARYGLADMALYAEPAQQAFLAARFAPLQARQLQSDATCSGAHLQAQGWTMPVLPSSEVENHALLLAARLASKPGEALRLLKAHLARELQPLAAALTPIRVAAGSAYSNGEARIIDIDRAEPAAVLTQLSQALQAIAAGNVFCGIVLASTSSAFVACAAADDVLALQAAIAAAPVPVIASLAGDAQGSGWWLGLQCDACVLSETGRYDAAAVCTEAALAARAALDFPQYFGDVLGREVLLSGDAYSGLALKQRAGALAVVPASQVAALALQRARGFAAQSAADFARWKRSRAAAAQRAVAALPAWPSVDAAAHVAEAGIVALAGSVVSATAQADGVLLVELHDRDAKNMFSEALVAAVGEVFAHIAQTPYKAVVLTGYDSYFASGGTKESLLAIQAGTAKFTDLQLFQLALQCDIPVIAAMQGHAIGAGWSLGLFADVVLFGEESHYVSPYMGYGFTPGAGATLSVPLQLGLDLARESLFSAHEYTGRELAQRGVAQAVLPRATVVAAALELAGRIARQPRRVLAGLKQQWAAPLRAAIAPLLQRELAMHEATFVGRADTRALIEGRFLAAAATAAPVAVAQAGVPDPDTLTAVADTLRRLLAQELQLAAGDIDDDAQFIDLGLDSIVGVTWVRKINERYGLDIEATKVYSHPTLAQLSRHVRDEADKRGLLTTRPLLAAAVPGVAPIAVPAATTRQQGRRSRNAGPRGLRALAAPAANAVSANATQPIAIVGMAGQFPQATTLAQFWRNIADGRDCISEVPPRRWDMDQHYRAGAATPGRTNSRWMGLLDDYDLFDPLFFNISPKEAEYMDPQQRLFLQTCWQAIEDAGYNTRSLSGTRCGVFAGCANGDYQQLAPEQRLTAQGFTGNASSILAARISYFFNLQGPCVAIDTACSSSLVAIAQACDSLLSGVSEIALAGGVYVASGPDMHIKTAQAGMLSTDGRCFTFDQRANGFVPGEGVGVVVLKRLSDAVRDNDPIYGTIQGWGVNQDGKTNGITAPNPQSQTRLQQDVYDRFGIDPGSIQLIEAHGTGTKLGDPIEVEALKASFGKYTQKTAYCALGSVKSNIGHCLTAAGIAGFIKLMLSLKHRQQPPTIQFDTLNEHIDLAQSPFFVNRELRSWDVPASERRQAAISSFGFSGTNAHIVVAEHVAAPSVVTATEPAIIVLSARTAEQLQQKVRDLLAFIATAETAPDLAALAYTLQVGREAMDERLGLVVVSLAELVKKLAAYLAGETGIADLQLGQAKRHRETLALFSTDPELQQTVDRWLTSRRYGKVVELWVKGFDWDWHKLHATPPRRISLPTYPFARERYWVAAAALPAGVTTAALHPLLHANTSDLYQQSYRSQFSGDEPFCSEKSLPAMACLEMARAALSLALRSDAAAAIELRDIAWTSTAPIGIADPLHIALDALAADNVAFEIYAADGDAEIVHCHGIGAALVQAAPAALALAPLVARLPRDTDERSHRSRDELLLRLELPAGLRDSGDGVVVHPQLLALVYAAALRLLGGDAAPVALDRLRVFGALPAVGWAWLRRVPQRAVEAGQLALDIELCDEHGQIAAQLHGLVLERVAAQEVLAPAEAKVAEAAMAAAAIPTMIAATTAVASAAPARMAPLRIALAMAAAGAAGAESSAGPAPLATPERNKPRGIALVNPRAVVAAELLRHQVAKTRPRFALSNANAIASASTAGEIEVLEQGDGVFSIRIAAGQNILDTALIEGLLRAFAAIRNAESLRVVLLGGSDDSFLRGGNDGYNQALALGLHQAIATFPYPVVAVMQGSATGAGWWLASLCDLLLCSEGAQYGYAPADRAMLAAQADFLRERFGSVQAQQLHSPAGYWSGAQLKASGWSCAILPREQIHNRAQTLASQLAAKSALALRLLKAHLARPLSERVAALAPAASGQAGRWTGSEAARVIRLDQRDLATVAQQFAEAVAQIEAGAAYRSIVLASEVAPFDGSEAPEQALALLIAIESANVPVIAALGGDAQNSAWLLALACDACVLAESGWYGGADFAGSTALSARAAWLLPEVLGRVVGEEMLLTGEQYSGAQLRQRVAALDVRPAGQVMARALQLALSWSAPAPDSVIAAKRARVAVAAQQLQARPSWLAASSESAVPSAGRIALATTVVSATAQANGVLLIEMHDRDAKNMFSDALVAGINEAFAHAASLPYRAVVLGGYDNYFASGGTKESLLAIQAGTAKFTDFKIFQLAQLCEVPVIAAMQGHGVGAGWSLGMFADIVLFGEGSHYVSPYMSYGFTPGAGSTLMVPHKLGHDLGRESLLTAHEYVGRELRERGMAQAVLPREQVLAEALALAQRIARTPRSHLVNFKQQWTAQLRARIEDTYQRELAMHDETFVGKAETSGHIHARFEQLERASAPVAAAAVPVAAATPAPRRAVAATATAGAATHTLASIRAKLKESLDAELHMQGRPIDDEEQFIHLGIDSINGVTWMRRINTDFGTGFEATTIYSYPTIRELAAFLHAQLKPAAVMVEALPELLPEPLPVETPLAAAPPRKPVVRRSMRNQGRLRSTAARDEADTRIAIVGMSGRYPQAENLDQFWDNLVRGRNSIVEVPAARWNADAYYDRDAKKKDKMASRWLGAMDDIDCFDPLFFRISPEEAQYMDPQHRLFLQESYRAFEDAGYSSQTLSNHRCGVYLGISMNEYAMLLSQHGVMAAPVTGNSYSIAAARIAYYLNLKGPAISVDTACSSSLVALHLACQALRSGEVNMALAGGVSLWLLPESYLSMSQAGMLSPSGQCKAFDDSADGIVMGDGVGALVLKRLADAEADNDVIHGVIIGSGTNQDGRTNGITAPSVVSQIELERSVYQRYGIDPATISYVEAHGTGTRLGDPIELQALSTVFKERTDKKHYCALASVKSNIGHASSAAGVASVQKVLLSLRHRTLAPTLHVSRENSHFDFANSPFYVNRSAKSWDSSAGAPRRACVNSFGYSGTNAHVVIEEYVASATTARPAAAQAIPLSARTPEQLRQKVQELLGALQRPAPAELAAVAYTLQVGREAMEMRLGFVAASMPQLVDQLRLWLSGEHRIDAMFAGEALAADDSEATQHTVELALQRGDPAALLQAWVNGAGIDWERLHAGSRPARASLPSYPFAKERYWVEGNKSTDASAAGAQQPGELAWIENILAQVDSDTLEQDKAVAMLRQWV</sequence>
<dbReference type="FunFam" id="3.40.47.10:FF:000019">
    <property type="entry name" value="Polyketide synthase type I"/>
    <property type="match status" value="3"/>
</dbReference>
<dbReference type="GO" id="GO:0006633">
    <property type="term" value="P:fatty acid biosynthetic process"/>
    <property type="evidence" value="ECO:0007669"/>
    <property type="project" value="UniProtKB-UniPathway"/>
</dbReference>
<feature type="domain" description="Ketosynthase family 3 (KS3)" evidence="16">
    <location>
        <begin position="2336"/>
        <end position="2759"/>
    </location>
</feature>
<dbReference type="InterPro" id="IPR018376">
    <property type="entry name" value="Enoyl-CoA_hyd/isom_CS"/>
</dbReference>
<feature type="domain" description="PKS/mFAS DH" evidence="17">
    <location>
        <begin position="1156"/>
        <end position="1487"/>
    </location>
</feature>
<dbReference type="InterPro" id="IPR018201">
    <property type="entry name" value="Ketoacyl_synth_AS"/>
</dbReference>
<feature type="region of interest" description="C-terminal hotdog fold" evidence="12">
    <location>
        <begin position="1328"/>
        <end position="1487"/>
    </location>
</feature>
<dbReference type="PROSITE" id="PS00166">
    <property type="entry name" value="ENOYL_COA_HYDRATASE"/>
    <property type="match status" value="3"/>
</dbReference>
<dbReference type="GO" id="GO:0031177">
    <property type="term" value="F:phosphopantetheine binding"/>
    <property type="evidence" value="ECO:0007669"/>
    <property type="project" value="InterPro"/>
</dbReference>
<dbReference type="Pfam" id="PF22336">
    <property type="entry name" value="RhiE-like_linker"/>
    <property type="match status" value="3"/>
</dbReference>
<protein>
    <submittedName>
        <fullName evidence="18">Acyl transferase domain-containing protein</fullName>
    </submittedName>
</protein>
<evidence type="ECO:0000256" key="2">
    <source>
        <dbReference type="ARBA" id="ARBA00004792"/>
    </source>
</evidence>
<dbReference type="SUPFAM" id="SSF51735">
    <property type="entry name" value="NAD(P)-binding Rossmann-fold domains"/>
    <property type="match status" value="1"/>
</dbReference>
<feature type="domain" description="Carrier" evidence="15">
    <location>
        <begin position="4012"/>
        <end position="4093"/>
    </location>
</feature>
<feature type="domain" description="Ketosynthase family 3 (KS3)" evidence="16">
    <location>
        <begin position="4147"/>
        <end position="4570"/>
    </location>
</feature>
<evidence type="ECO:0000256" key="1">
    <source>
        <dbReference type="ARBA" id="ARBA00004496"/>
    </source>
</evidence>
<dbReference type="InterPro" id="IPR049900">
    <property type="entry name" value="PKS_mFAS_DH"/>
</dbReference>
<dbReference type="InterPro" id="IPR049551">
    <property type="entry name" value="PKS_DH_C"/>
</dbReference>
<comment type="pathway">
    <text evidence="2">Antibiotic biosynthesis.</text>
</comment>
<dbReference type="PROSITE" id="PS00606">
    <property type="entry name" value="KS3_1"/>
    <property type="match status" value="2"/>
</dbReference>
<evidence type="ECO:0000256" key="9">
    <source>
        <dbReference type="ARBA" id="ARBA00022737"/>
    </source>
</evidence>
<evidence type="ECO:0000256" key="8">
    <source>
        <dbReference type="ARBA" id="ARBA00022679"/>
    </source>
</evidence>
<evidence type="ECO:0000256" key="13">
    <source>
        <dbReference type="RuleBase" id="RU003707"/>
    </source>
</evidence>
<dbReference type="RefSeq" id="WP_133821917.1">
    <property type="nucleotide sequence ID" value="NZ_SNZH01000030.1"/>
</dbReference>
<dbReference type="Pfam" id="PF21089">
    <property type="entry name" value="PKS_DH_N"/>
    <property type="match status" value="2"/>
</dbReference>
<comment type="caution">
    <text evidence="12">Lacks conserved residue(s) required for the propagation of feature annotation.</text>
</comment>
<evidence type="ECO:0000259" key="17">
    <source>
        <dbReference type="PROSITE" id="PS52019"/>
    </source>
</evidence>
<dbReference type="Pfam" id="PF00109">
    <property type="entry name" value="ketoacyl-synt"/>
    <property type="match status" value="3"/>
</dbReference>
<comment type="similarity">
    <text evidence="13">Belongs to the enoyl-CoA hydratase/isomerase family.</text>
</comment>
<evidence type="ECO:0000256" key="5">
    <source>
        <dbReference type="ARBA" id="ARBA00022450"/>
    </source>
</evidence>
<dbReference type="SUPFAM" id="SSF53901">
    <property type="entry name" value="Thiolase-like"/>
    <property type="match status" value="3"/>
</dbReference>
<feature type="region of interest" description="N-terminal hotdog fold" evidence="12">
    <location>
        <begin position="1156"/>
        <end position="1307"/>
    </location>
</feature>
<dbReference type="InterPro" id="IPR054514">
    <property type="entry name" value="RhiE-like_linker"/>
</dbReference>
<dbReference type="UniPathway" id="UPA00094"/>
<dbReference type="Gene3D" id="3.40.50.720">
    <property type="entry name" value="NAD(P)-binding Rossmann-like Domain"/>
    <property type="match status" value="1"/>
</dbReference>
<gene>
    <name evidence="18" type="ORF">DFR29_1302</name>
</gene>
<dbReference type="InterPro" id="IPR042104">
    <property type="entry name" value="PKS_dehydratase_sf"/>
</dbReference>
<evidence type="ECO:0000256" key="14">
    <source>
        <dbReference type="SAM" id="MobiDB-lite"/>
    </source>
</evidence>
<dbReference type="GO" id="GO:0004315">
    <property type="term" value="F:3-oxoacyl-[acyl-carrier-protein] synthase activity"/>
    <property type="evidence" value="ECO:0007669"/>
    <property type="project" value="InterPro"/>
</dbReference>
<feature type="domain" description="Carrier" evidence="15">
    <location>
        <begin position="486"/>
        <end position="562"/>
    </location>
</feature>
<name>A0A4R6YHP1_9GAMM</name>
<evidence type="ECO:0000259" key="16">
    <source>
        <dbReference type="PROSITE" id="PS52004"/>
    </source>
</evidence>
<evidence type="ECO:0000256" key="7">
    <source>
        <dbReference type="ARBA" id="ARBA00022553"/>
    </source>
</evidence>
<dbReference type="NCBIfam" id="NF005496">
    <property type="entry name" value="PRK07110.1"/>
    <property type="match status" value="2"/>
</dbReference>
<dbReference type="InterPro" id="IPR014031">
    <property type="entry name" value="Ketoacyl_synth_C"/>
</dbReference>
<dbReference type="PANTHER" id="PTHR43775">
    <property type="entry name" value="FATTY ACID SYNTHASE"/>
    <property type="match status" value="1"/>
</dbReference>
<dbReference type="Pfam" id="PF08659">
    <property type="entry name" value="KR"/>
    <property type="match status" value="1"/>
</dbReference>
<dbReference type="Pfam" id="PF00550">
    <property type="entry name" value="PP-binding"/>
    <property type="match status" value="3"/>
</dbReference>
<evidence type="ECO:0000256" key="12">
    <source>
        <dbReference type="PROSITE-ProRule" id="PRU01363"/>
    </source>
</evidence>
<feature type="domain" description="Carrier" evidence="15">
    <location>
        <begin position="2199"/>
        <end position="2276"/>
    </location>
</feature>
<dbReference type="PROSITE" id="PS50075">
    <property type="entry name" value="CARRIER"/>
    <property type="match status" value="3"/>
</dbReference>
<evidence type="ECO:0000256" key="10">
    <source>
        <dbReference type="ARBA" id="ARBA00049556"/>
    </source>
</evidence>
<accession>A0A4R6YHP1</accession>
<dbReference type="InterPro" id="IPR009081">
    <property type="entry name" value="PP-bd_ACP"/>
</dbReference>
<organism evidence="18 19">
    <name type="scientific">Tahibacter aquaticus</name>
    <dbReference type="NCBI Taxonomy" id="520092"/>
    <lineage>
        <taxon>Bacteria</taxon>
        <taxon>Pseudomonadati</taxon>
        <taxon>Pseudomonadota</taxon>
        <taxon>Gammaproteobacteria</taxon>
        <taxon>Lysobacterales</taxon>
        <taxon>Rhodanobacteraceae</taxon>
        <taxon>Tahibacter</taxon>
    </lineage>
</organism>
<dbReference type="GO" id="GO:0071770">
    <property type="term" value="P:DIM/DIP cell wall layer assembly"/>
    <property type="evidence" value="ECO:0007669"/>
    <property type="project" value="TreeGrafter"/>
</dbReference>
<dbReference type="GO" id="GO:0004312">
    <property type="term" value="F:fatty acid synthase activity"/>
    <property type="evidence" value="ECO:0007669"/>
    <property type="project" value="TreeGrafter"/>
</dbReference>
<dbReference type="InterPro" id="IPR014030">
    <property type="entry name" value="Ketoacyl_synth_N"/>
</dbReference>
<keyword evidence="9" id="KW-0677">Repeat</keyword>
<dbReference type="EMBL" id="SNZH01000030">
    <property type="protein sequence ID" value="TDR36317.1"/>
    <property type="molecule type" value="Genomic_DNA"/>
</dbReference>
<dbReference type="SMART" id="SM00825">
    <property type="entry name" value="PKS_KS"/>
    <property type="match status" value="3"/>
</dbReference>
<dbReference type="GO" id="GO:0005737">
    <property type="term" value="C:cytoplasm"/>
    <property type="evidence" value="ECO:0007669"/>
    <property type="project" value="UniProtKB-SubCell"/>
</dbReference>
<keyword evidence="19" id="KW-1185">Reference proteome</keyword>
<keyword evidence="8 18" id="KW-0808">Transferase</keyword>
<keyword evidence="5" id="KW-0596">Phosphopantetheine</keyword>
<evidence type="ECO:0000313" key="19">
    <source>
        <dbReference type="Proteomes" id="UP000295293"/>
    </source>
</evidence>
<proteinExistence type="inferred from homology"/>
<dbReference type="InterPro" id="IPR036736">
    <property type="entry name" value="ACP-like_sf"/>
</dbReference>
<dbReference type="InterPro" id="IPR006162">
    <property type="entry name" value="Ppantetheine_attach_site"/>
</dbReference>
<dbReference type="Gene3D" id="3.10.129.10">
    <property type="entry name" value="Hotdog Thioesterase"/>
    <property type="match status" value="1"/>
</dbReference>
<dbReference type="SUPFAM" id="SSF52096">
    <property type="entry name" value="ClpP/crotonase"/>
    <property type="match status" value="6"/>
</dbReference>
<dbReference type="PROSITE" id="PS52004">
    <property type="entry name" value="KS3_2"/>
    <property type="match status" value="3"/>
</dbReference>
<dbReference type="Pfam" id="PF14765">
    <property type="entry name" value="PS-DH"/>
    <property type="match status" value="2"/>
</dbReference>
<comment type="subcellular location">
    <subcellularLocation>
        <location evidence="1">Cytoplasm</location>
    </subcellularLocation>
</comment>
<dbReference type="InterPro" id="IPR016039">
    <property type="entry name" value="Thiolase-like"/>
</dbReference>
<dbReference type="PANTHER" id="PTHR43775:SF37">
    <property type="entry name" value="SI:DKEY-61P9.11"/>
    <property type="match status" value="1"/>
</dbReference>
<dbReference type="SMART" id="SM01294">
    <property type="entry name" value="PKS_PP_betabranch"/>
    <property type="match status" value="3"/>
</dbReference>
<dbReference type="InterPro" id="IPR049552">
    <property type="entry name" value="PKS_DH_N"/>
</dbReference>
<dbReference type="GO" id="GO:0005886">
    <property type="term" value="C:plasma membrane"/>
    <property type="evidence" value="ECO:0007669"/>
    <property type="project" value="TreeGrafter"/>
</dbReference>
<feature type="domain" description="Ketosynthase family 3 (KS3)" evidence="16">
    <location>
        <begin position="615"/>
        <end position="1056"/>
    </location>
</feature>
<dbReference type="InterPro" id="IPR029045">
    <property type="entry name" value="ClpP/crotonase-like_dom_sf"/>
</dbReference>
<dbReference type="SMART" id="SM00823">
    <property type="entry name" value="PKS_PP"/>
    <property type="match status" value="3"/>
</dbReference>
<dbReference type="PROSITE" id="PS52019">
    <property type="entry name" value="PKS_MFAS_DH"/>
    <property type="match status" value="1"/>
</dbReference>
<reference evidence="18 19" key="1">
    <citation type="submission" date="2019-03" db="EMBL/GenBank/DDBJ databases">
        <title>Genomic Encyclopedia of Type Strains, Phase IV (KMG-IV): sequencing the most valuable type-strain genomes for metagenomic binning, comparative biology and taxonomic classification.</title>
        <authorList>
            <person name="Goeker M."/>
        </authorList>
    </citation>
    <scope>NUCLEOTIDE SEQUENCE [LARGE SCALE GENOMIC DNA]</scope>
    <source>
        <strain evidence="18 19">DSM 21667</strain>
    </source>
</reference>
<dbReference type="InterPro" id="IPR020841">
    <property type="entry name" value="PKS_Beta-ketoAc_synthase_dom"/>
</dbReference>
<dbReference type="OrthoDB" id="9778690at2"/>
<feature type="region of interest" description="Disordered" evidence="14">
    <location>
        <begin position="582"/>
        <end position="606"/>
    </location>
</feature>
<dbReference type="InterPro" id="IPR036291">
    <property type="entry name" value="NAD(P)-bd_dom_sf"/>
</dbReference>
<dbReference type="CDD" id="cd08953">
    <property type="entry name" value="KR_2_SDR_x"/>
    <property type="match status" value="1"/>
</dbReference>
<dbReference type="Gene3D" id="3.10.129.110">
    <property type="entry name" value="Polyketide synthase dehydratase"/>
    <property type="match status" value="3"/>
</dbReference>
<dbReference type="CDD" id="cd00833">
    <property type="entry name" value="PKS"/>
    <property type="match status" value="3"/>
</dbReference>
<dbReference type="Gene3D" id="1.10.1200.10">
    <property type="entry name" value="ACP-like"/>
    <property type="match status" value="3"/>
</dbReference>
<dbReference type="InterPro" id="IPR013968">
    <property type="entry name" value="PKS_KR"/>
</dbReference>
<comment type="similarity">
    <text evidence="4">Belongs to the short-chain dehydrogenases/reductases (SDR) family.</text>
</comment>
<comment type="function">
    <text evidence="11">Involved in production of the polyketide antibiotic thailandamide.</text>
</comment>
<dbReference type="PROSITE" id="PS00012">
    <property type="entry name" value="PHOSPHOPANTETHEINE"/>
    <property type="match status" value="2"/>
</dbReference>
<dbReference type="Gene3D" id="3.40.47.10">
    <property type="match status" value="3"/>
</dbReference>
<dbReference type="InterPro" id="IPR050091">
    <property type="entry name" value="PKS_NRPS_Biosynth_Enz"/>
</dbReference>
<dbReference type="SMART" id="SM00822">
    <property type="entry name" value="PKS_KR"/>
    <property type="match status" value="1"/>
</dbReference>
<dbReference type="InterPro" id="IPR057326">
    <property type="entry name" value="KR_dom"/>
</dbReference>
<comment type="catalytic activity">
    <reaction evidence="10">
        <text>a (3S)-3-hydroxyacyl-CoA + NAD(+) = a 3-oxoacyl-CoA + NADH + H(+)</text>
        <dbReference type="Rhea" id="RHEA:22432"/>
        <dbReference type="ChEBI" id="CHEBI:15378"/>
        <dbReference type="ChEBI" id="CHEBI:57318"/>
        <dbReference type="ChEBI" id="CHEBI:57540"/>
        <dbReference type="ChEBI" id="CHEBI:57945"/>
        <dbReference type="ChEBI" id="CHEBI:90726"/>
        <dbReference type="EC" id="1.1.1.35"/>
    </reaction>
</comment>
<dbReference type="Pfam" id="PF02801">
    <property type="entry name" value="Ketoacyl-synt_C"/>
    <property type="match status" value="3"/>
</dbReference>
<comment type="pathway">
    <text evidence="3">Lipid metabolism; fatty acid biosynthesis.</text>
</comment>
<evidence type="ECO:0000256" key="4">
    <source>
        <dbReference type="ARBA" id="ARBA00006484"/>
    </source>
</evidence>
<dbReference type="Gene3D" id="6.20.390.20">
    <property type="match status" value="2"/>
</dbReference>
<dbReference type="GO" id="GO:0003857">
    <property type="term" value="F:(3S)-3-hydroxyacyl-CoA dehydrogenase (NAD+) activity"/>
    <property type="evidence" value="ECO:0007669"/>
    <property type="project" value="UniProtKB-EC"/>
</dbReference>
<dbReference type="InterPro" id="IPR001753">
    <property type="entry name" value="Enoyl-CoA_hydra/iso"/>
</dbReference>
<keyword evidence="7" id="KW-0597">Phosphoprotein</keyword>
<dbReference type="InterPro" id="IPR020806">
    <property type="entry name" value="PKS_PP-bd"/>
</dbReference>
<evidence type="ECO:0000256" key="3">
    <source>
        <dbReference type="ARBA" id="ARBA00005194"/>
    </source>
</evidence>
<dbReference type="Gene3D" id="1.10.1240.100">
    <property type="match status" value="3"/>
</dbReference>
<dbReference type="Gene3D" id="3.90.226.10">
    <property type="entry name" value="2-enoyl-CoA Hydratase, Chain A, domain 1"/>
    <property type="match status" value="6"/>
</dbReference>
<dbReference type="Pfam" id="PF00378">
    <property type="entry name" value="ECH_1"/>
    <property type="match status" value="6"/>
</dbReference>
<evidence type="ECO:0000313" key="18">
    <source>
        <dbReference type="EMBL" id="TDR36317.1"/>
    </source>
</evidence>
<keyword evidence="6" id="KW-0963">Cytoplasm</keyword>
<dbReference type="CDD" id="cd06558">
    <property type="entry name" value="crotonase-like"/>
    <property type="match status" value="4"/>
</dbReference>
<evidence type="ECO:0000256" key="11">
    <source>
        <dbReference type="ARBA" id="ARBA00054155"/>
    </source>
</evidence>
<dbReference type="Proteomes" id="UP000295293">
    <property type="component" value="Unassembled WGS sequence"/>
</dbReference>
<comment type="caution">
    <text evidence="18">The sequence shown here is derived from an EMBL/GenBank/DDBJ whole genome shotgun (WGS) entry which is preliminary data.</text>
</comment>